<dbReference type="Gene3D" id="1.20.58.890">
    <property type="match status" value="1"/>
</dbReference>
<evidence type="ECO:0000313" key="2">
    <source>
        <dbReference type="EMBL" id="RUS80199.1"/>
    </source>
</evidence>
<dbReference type="EMBL" id="RQTK01000405">
    <property type="protein sequence ID" value="RUS80199.1"/>
    <property type="molecule type" value="Genomic_DNA"/>
</dbReference>
<dbReference type="OrthoDB" id="6284251at2759"/>
<dbReference type="STRING" id="188477.A0A433TFB0"/>
<dbReference type="GO" id="GO:0051087">
    <property type="term" value="F:protein-folding chaperone binding"/>
    <property type="evidence" value="ECO:0007669"/>
    <property type="project" value="InterPro"/>
</dbReference>
<organism evidence="2 3">
    <name type="scientific">Elysia chlorotica</name>
    <name type="common">Eastern emerald elysia</name>
    <name type="synonym">Sea slug</name>
    <dbReference type="NCBI Taxonomy" id="188477"/>
    <lineage>
        <taxon>Eukaryota</taxon>
        <taxon>Metazoa</taxon>
        <taxon>Spiralia</taxon>
        <taxon>Lophotrochozoa</taxon>
        <taxon>Mollusca</taxon>
        <taxon>Gastropoda</taxon>
        <taxon>Heterobranchia</taxon>
        <taxon>Euthyneura</taxon>
        <taxon>Panpulmonata</taxon>
        <taxon>Sacoglossa</taxon>
        <taxon>Placobranchoidea</taxon>
        <taxon>Plakobranchidae</taxon>
        <taxon>Elysia</taxon>
    </lineage>
</organism>
<feature type="coiled-coil region" evidence="1">
    <location>
        <begin position="29"/>
        <end position="56"/>
    </location>
</feature>
<keyword evidence="1" id="KW-0175">Coiled coil</keyword>
<gene>
    <name evidence="2" type="ORF">EGW08_012024</name>
</gene>
<dbReference type="AlphaFoldDB" id="A0A433TFB0"/>
<name>A0A433TFB0_ELYCH</name>
<evidence type="ECO:0000256" key="1">
    <source>
        <dbReference type="SAM" id="Coils"/>
    </source>
</evidence>
<sequence>MADQAESESNADVVECSNSEDSFLLTSYLDEIDDRVENLRRRALDLQQERDSLLTVLSQIQKDSMVESVPADESQDLQVTIQRLRKRCEAVDVKVHTVRSPEQEQALSKVQSLIEDLERTCILEEVADDQESLRKRARCLLNACTSDAPSEGPIDYKFQGLILGCKLEDQKLVRRRLECLVNGRCHEDFVQTLIDESHAVAAIVSQPNPEIQQASTSCCDASPS</sequence>
<evidence type="ECO:0008006" key="4">
    <source>
        <dbReference type="Google" id="ProtNLM"/>
    </source>
</evidence>
<comment type="caution">
    <text evidence="2">The sequence shown here is derived from an EMBL/GenBank/DDBJ whole genome shotgun (WGS) entry which is preliminary data.</text>
</comment>
<keyword evidence="3" id="KW-1185">Reference proteome</keyword>
<dbReference type="Proteomes" id="UP000271974">
    <property type="component" value="Unassembled WGS sequence"/>
</dbReference>
<dbReference type="InterPro" id="IPR037689">
    <property type="entry name" value="BAG2"/>
</dbReference>
<proteinExistence type="predicted"/>
<accession>A0A433TFB0</accession>
<reference evidence="2 3" key="1">
    <citation type="submission" date="2019-01" db="EMBL/GenBank/DDBJ databases">
        <title>A draft genome assembly of the solar-powered sea slug Elysia chlorotica.</title>
        <authorList>
            <person name="Cai H."/>
            <person name="Li Q."/>
            <person name="Fang X."/>
            <person name="Li J."/>
            <person name="Curtis N.E."/>
            <person name="Altenburger A."/>
            <person name="Shibata T."/>
            <person name="Feng M."/>
            <person name="Maeda T."/>
            <person name="Schwartz J.A."/>
            <person name="Shigenobu S."/>
            <person name="Lundholm N."/>
            <person name="Nishiyama T."/>
            <person name="Yang H."/>
            <person name="Hasebe M."/>
            <person name="Li S."/>
            <person name="Pierce S.K."/>
            <person name="Wang J."/>
        </authorList>
    </citation>
    <scope>NUCLEOTIDE SEQUENCE [LARGE SCALE GENOMIC DNA]</scope>
    <source>
        <strain evidence="2">EC2010</strain>
        <tissue evidence="2">Whole organism of an adult</tissue>
    </source>
</reference>
<protein>
    <recommendedName>
        <fullName evidence="4">BAG domain-containing protein</fullName>
    </recommendedName>
</protein>
<dbReference type="PANTHER" id="PTHR12334:SF6">
    <property type="entry name" value="BAG FAMILY MOLECULAR CHAPERONE REGULATOR 2"/>
    <property type="match status" value="1"/>
</dbReference>
<dbReference type="GO" id="GO:0050821">
    <property type="term" value="P:protein stabilization"/>
    <property type="evidence" value="ECO:0007669"/>
    <property type="project" value="TreeGrafter"/>
</dbReference>
<evidence type="ECO:0000313" key="3">
    <source>
        <dbReference type="Proteomes" id="UP000271974"/>
    </source>
</evidence>
<dbReference type="GO" id="GO:0000774">
    <property type="term" value="F:adenyl-nucleotide exchange factor activity"/>
    <property type="evidence" value="ECO:0007669"/>
    <property type="project" value="InterPro"/>
</dbReference>
<dbReference type="PANTHER" id="PTHR12334">
    <property type="entry name" value="BAG FAMILY MOLECULAR CHAPERONE REGULATOR 2"/>
    <property type="match status" value="1"/>
</dbReference>